<dbReference type="AlphaFoldDB" id="A0A5R9QG20"/>
<dbReference type="EMBL" id="QLAG01000007">
    <property type="protein sequence ID" value="TLX64081.1"/>
    <property type="molecule type" value="Genomic_DNA"/>
</dbReference>
<dbReference type="RefSeq" id="WP_138406473.1">
    <property type="nucleotide sequence ID" value="NZ_QLAE01000001.1"/>
</dbReference>
<dbReference type="SMART" id="SM01118">
    <property type="entry name" value="CYTH"/>
    <property type="match status" value="1"/>
</dbReference>
<protein>
    <submittedName>
        <fullName evidence="2">Inorganic triphosphatase</fullName>
    </submittedName>
</protein>
<dbReference type="OrthoDB" id="3034217at2"/>
<name>A0A5R9QG20_9GAMM</name>
<dbReference type="InterPro" id="IPR039013">
    <property type="entry name" value="YgiF"/>
</dbReference>
<accession>A0A5R9QG20</accession>
<dbReference type="GO" id="GO:0046872">
    <property type="term" value="F:metal ion binding"/>
    <property type="evidence" value="ECO:0007669"/>
    <property type="project" value="TreeGrafter"/>
</dbReference>
<keyword evidence="3" id="KW-1185">Reference proteome</keyword>
<dbReference type="PROSITE" id="PS51707">
    <property type="entry name" value="CYTH"/>
    <property type="match status" value="1"/>
</dbReference>
<dbReference type="SUPFAM" id="SSF55154">
    <property type="entry name" value="CYTH-like phosphatases"/>
    <property type="match status" value="1"/>
</dbReference>
<reference evidence="2 3" key="1">
    <citation type="journal article" date="2017" name="Eur. J. Clin. Microbiol. Infect. Dis.">
        <title>Uncommonly isolated clinical Pseudomonas: identification and phylogenetic assignation.</title>
        <authorList>
            <person name="Mulet M."/>
            <person name="Gomila M."/>
            <person name="Ramirez A."/>
            <person name="Cardew S."/>
            <person name="Moore E.R."/>
            <person name="Lalucat J."/>
            <person name="Garcia-Valdes E."/>
        </authorList>
    </citation>
    <scope>NUCLEOTIDE SEQUENCE [LARGE SCALE GENOMIC DNA]</scope>
    <source>
        <strain evidence="2 3">SD129</strain>
    </source>
</reference>
<feature type="domain" description="CYTH" evidence="1">
    <location>
        <begin position="2"/>
        <end position="207"/>
    </location>
</feature>
<dbReference type="CDD" id="cd07756">
    <property type="entry name" value="CYTH-like_Pase_CHAD"/>
    <property type="match status" value="1"/>
</dbReference>
<dbReference type="Gene3D" id="2.40.320.10">
    <property type="entry name" value="Hypothetical Protein Pfu-838710-001"/>
    <property type="match status" value="1"/>
</dbReference>
<dbReference type="InterPro" id="IPR023577">
    <property type="entry name" value="CYTH_domain"/>
</dbReference>
<dbReference type="Pfam" id="PF01928">
    <property type="entry name" value="CYTH"/>
    <property type="match status" value="1"/>
</dbReference>
<sequence>MQKETEIKLRVSRETLQALREHPLLKKRNKSGWQRHELFNQYFDTPQRDLAQARVALRLRRDGDTHIQTLKSRGQSVAGLSERNEWDWYLDKPKLDPKKLTDDCWPASLATLDKKTLKPIFTTDFVREKAEIAWGRGKSRVVVEAALDLGKVTAGKQSEEICELELELRQGEPEALLELAAELAADLALMPCDISKAERGYRLHDPQSYAIALPAAQLDPAMPLDDAVAALGWHLLGNSQRLAEQYRFNGHWSLLGDWLQQLVDLRALLGSLGQAAPRASSRELREALDALIGDWRPQLDAGQDDSTVRQAAPQRFADELGQIRWGLFSLNASRWLLQRGWTQGRNERGNRQGAAQLGKWLPRQLGEEAEALQLPRYKQQPEDLDEQLPRMERLLVWLRLARPVLELPEVDRLYGELAKLHALAVLPRSEETLGARAEQAHTVWTLKAWKALTR</sequence>
<evidence type="ECO:0000313" key="2">
    <source>
        <dbReference type="EMBL" id="TLX64081.1"/>
    </source>
</evidence>
<evidence type="ECO:0000259" key="1">
    <source>
        <dbReference type="PROSITE" id="PS51707"/>
    </source>
</evidence>
<gene>
    <name evidence="2" type="ORF">DN820_07125</name>
</gene>
<dbReference type="GO" id="GO:0050355">
    <property type="term" value="F:inorganic triphosphate phosphatase activity"/>
    <property type="evidence" value="ECO:0007669"/>
    <property type="project" value="InterPro"/>
</dbReference>
<dbReference type="InterPro" id="IPR033469">
    <property type="entry name" value="CYTH-like_dom_sf"/>
</dbReference>
<proteinExistence type="predicted"/>
<evidence type="ECO:0000313" key="3">
    <source>
        <dbReference type="Proteomes" id="UP000306753"/>
    </source>
</evidence>
<comment type="caution">
    <text evidence="2">The sequence shown here is derived from an EMBL/GenBank/DDBJ whole genome shotgun (WGS) entry which is preliminary data.</text>
</comment>
<organism evidence="2 3">
    <name type="scientific">Stutzerimonas nosocomialis</name>
    <dbReference type="NCBI Taxonomy" id="1056496"/>
    <lineage>
        <taxon>Bacteria</taxon>
        <taxon>Pseudomonadati</taxon>
        <taxon>Pseudomonadota</taxon>
        <taxon>Gammaproteobacteria</taxon>
        <taxon>Pseudomonadales</taxon>
        <taxon>Pseudomonadaceae</taxon>
        <taxon>Stutzerimonas</taxon>
    </lineage>
</organism>
<dbReference type="PANTHER" id="PTHR39569">
    <property type="entry name" value="INORGANIC TRIPHOSPHATASE"/>
    <property type="match status" value="1"/>
</dbReference>
<dbReference type="PANTHER" id="PTHR39569:SF1">
    <property type="entry name" value="INORGANIC TRIPHOSPHATASE"/>
    <property type="match status" value="1"/>
</dbReference>
<dbReference type="Proteomes" id="UP000306753">
    <property type="component" value="Unassembled WGS sequence"/>
</dbReference>